<dbReference type="RefSeq" id="WP_092121498.1">
    <property type="nucleotide sequence ID" value="NZ_FMXO01000012.1"/>
</dbReference>
<keyword evidence="5 7" id="KW-1133">Transmembrane helix</keyword>
<feature type="transmembrane region" description="Helical" evidence="7">
    <location>
        <begin position="159"/>
        <end position="176"/>
    </location>
</feature>
<dbReference type="OrthoDB" id="2085045at2"/>
<dbReference type="AlphaFoldDB" id="A0A1G6DKL3"/>
<keyword evidence="6 7" id="KW-0472">Membrane</keyword>
<protein>
    <submittedName>
        <fullName evidence="10">Multisubunit sodium/proton antiporter, MrpB subunit</fullName>
    </submittedName>
</protein>
<feature type="transmembrane region" description="Helical" evidence="7">
    <location>
        <begin position="101"/>
        <end position="122"/>
    </location>
</feature>
<organism evidence="10 11">
    <name type="scientific">Desulfonatronum thiosulfatophilum</name>
    <dbReference type="NCBI Taxonomy" id="617002"/>
    <lineage>
        <taxon>Bacteria</taxon>
        <taxon>Pseudomonadati</taxon>
        <taxon>Thermodesulfobacteriota</taxon>
        <taxon>Desulfovibrionia</taxon>
        <taxon>Desulfovibrionales</taxon>
        <taxon>Desulfonatronaceae</taxon>
        <taxon>Desulfonatronum</taxon>
    </lineage>
</organism>
<dbReference type="Pfam" id="PF13244">
    <property type="entry name" value="MbhD"/>
    <property type="match status" value="1"/>
</dbReference>
<evidence type="ECO:0000259" key="9">
    <source>
        <dbReference type="Pfam" id="PF13244"/>
    </source>
</evidence>
<dbReference type="Pfam" id="PF04039">
    <property type="entry name" value="MnhB"/>
    <property type="match status" value="1"/>
</dbReference>
<feature type="domain" description="MrpA C-terminal/MbhD" evidence="9">
    <location>
        <begin position="16"/>
        <end position="78"/>
    </location>
</feature>
<keyword evidence="11" id="KW-1185">Reference proteome</keyword>
<reference evidence="10 11" key="1">
    <citation type="submission" date="2016-10" db="EMBL/GenBank/DDBJ databases">
        <authorList>
            <person name="de Groot N.N."/>
        </authorList>
    </citation>
    <scope>NUCLEOTIDE SEQUENCE [LARGE SCALE GENOMIC DNA]</scope>
    <source>
        <strain evidence="10 11">ASO4-2</strain>
    </source>
</reference>
<dbReference type="GO" id="GO:0005886">
    <property type="term" value="C:plasma membrane"/>
    <property type="evidence" value="ECO:0007669"/>
    <property type="project" value="UniProtKB-SubCell"/>
</dbReference>
<feature type="domain" description="Na+/H+ antiporter MnhB subunit-related protein" evidence="8">
    <location>
        <begin position="195"/>
        <end position="288"/>
    </location>
</feature>
<comment type="subcellular location">
    <subcellularLocation>
        <location evidence="1">Cell membrane</location>
        <topology evidence="1">Multi-pass membrane protein</topology>
    </subcellularLocation>
</comment>
<dbReference type="Proteomes" id="UP000198771">
    <property type="component" value="Unassembled WGS sequence"/>
</dbReference>
<dbReference type="InterPro" id="IPR025383">
    <property type="entry name" value="MrpA_C/MbhD"/>
</dbReference>
<keyword evidence="4 7" id="KW-0812">Transmembrane</keyword>
<evidence type="ECO:0000313" key="11">
    <source>
        <dbReference type="Proteomes" id="UP000198771"/>
    </source>
</evidence>
<evidence type="ECO:0000256" key="5">
    <source>
        <dbReference type="ARBA" id="ARBA00022989"/>
    </source>
</evidence>
<feature type="transmembrane region" description="Helical" evidence="7">
    <location>
        <begin position="6"/>
        <end position="25"/>
    </location>
</feature>
<evidence type="ECO:0000259" key="8">
    <source>
        <dbReference type="Pfam" id="PF04039"/>
    </source>
</evidence>
<evidence type="ECO:0000256" key="7">
    <source>
        <dbReference type="SAM" id="Phobius"/>
    </source>
</evidence>
<proteinExistence type="inferred from homology"/>
<evidence type="ECO:0000256" key="4">
    <source>
        <dbReference type="ARBA" id="ARBA00022692"/>
    </source>
</evidence>
<evidence type="ECO:0000256" key="3">
    <source>
        <dbReference type="ARBA" id="ARBA00022475"/>
    </source>
</evidence>
<accession>A0A1G6DKL3</accession>
<feature type="transmembrane region" description="Helical" evidence="7">
    <location>
        <begin position="288"/>
        <end position="312"/>
    </location>
</feature>
<feature type="transmembrane region" description="Helical" evidence="7">
    <location>
        <begin position="32"/>
        <end position="50"/>
    </location>
</feature>
<dbReference type="PANTHER" id="PTHR33932:SF4">
    <property type="entry name" value="NA(+)_H(+) ANTIPORTER SUBUNIT B"/>
    <property type="match status" value="1"/>
</dbReference>
<evidence type="ECO:0000256" key="6">
    <source>
        <dbReference type="ARBA" id="ARBA00023136"/>
    </source>
</evidence>
<dbReference type="EMBL" id="FMXO01000012">
    <property type="protein sequence ID" value="SDB45629.1"/>
    <property type="molecule type" value="Genomic_DNA"/>
</dbReference>
<feature type="transmembrane region" description="Helical" evidence="7">
    <location>
        <begin position="252"/>
        <end position="276"/>
    </location>
</feature>
<sequence>MTLAALAIDLTLAGSLLLMAVILLTRDNFLQSSVLFIAFGLFTALTWVRLGAPDIALAEAAIGAGVTGVLLMDAIRHMEWEKNTFSRKWLRSRRSGEAPSLWMKVGFSGVTMFIGVLLVGAVGQMGDQRPGLAGEAAQRMQDLENPVTAVLLVFRGLDTWLELGILLLAVLGMLTVRERHGLQAILLAPPRDPILEGGVQLLAPLAILTAAYFLWLGTFSAGGAFQSGVVLGATGMLLWLSGHSSINAFPQWLWKLLMLLGFSVFCLAAAITLFVSDWMLQFPAYFRHYFIVIIEAAAAVSIGACLAGLFVGQHPGWDAFNRDSKGGEQPEQSR</sequence>
<feature type="transmembrane region" description="Helical" evidence="7">
    <location>
        <begin position="221"/>
        <end position="240"/>
    </location>
</feature>
<gene>
    <name evidence="10" type="ORF">SAMN05660653_02227</name>
</gene>
<comment type="similarity">
    <text evidence="2">Belongs to the CPA3 antiporters (TC 2.A.63) subunit B family.</text>
</comment>
<dbReference type="STRING" id="617002.SAMN05660653_02227"/>
<name>A0A1G6DKL3_9BACT</name>
<evidence type="ECO:0000256" key="1">
    <source>
        <dbReference type="ARBA" id="ARBA00004651"/>
    </source>
</evidence>
<dbReference type="InterPro" id="IPR007182">
    <property type="entry name" value="MnhB"/>
</dbReference>
<feature type="transmembrane region" description="Helical" evidence="7">
    <location>
        <begin position="56"/>
        <end position="75"/>
    </location>
</feature>
<feature type="transmembrane region" description="Helical" evidence="7">
    <location>
        <begin position="197"/>
        <end position="215"/>
    </location>
</feature>
<keyword evidence="3" id="KW-1003">Cell membrane</keyword>
<evidence type="ECO:0000313" key="10">
    <source>
        <dbReference type="EMBL" id="SDB45629.1"/>
    </source>
</evidence>
<dbReference type="InterPro" id="IPR050622">
    <property type="entry name" value="CPA3_antiporter_subunitB"/>
</dbReference>
<evidence type="ECO:0000256" key="2">
    <source>
        <dbReference type="ARBA" id="ARBA00009425"/>
    </source>
</evidence>
<dbReference type="PANTHER" id="PTHR33932">
    <property type="entry name" value="NA(+)/H(+) ANTIPORTER SUBUNIT B"/>
    <property type="match status" value="1"/>
</dbReference>